<feature type="domain" description="BTB" evidence="1">
    <location>
        <begin position="26"/>
        <end position="95"/>
    </location>
</feature>
<dbReference type="Gene3D" id="3.30.710.10">
    <property type="entry name" value="Potassium Channel Kv1.1, Chain A"/>
    <property type="match status" value="1"/>
</dbReference>
<proteinExistence type="predicted"/>
<dbReference type="InterPro" id="IPR011333">
    <property type="entry name" value="SKP1/BTB/POZ_sf"/>
</dbReference>
<dbReference type="InterPro" id="IPR000210">
    <property type="entry name" value="BTB/POZ_dom"/>
</dbReference>
<dbReference type="EMBL" id="JAXOVC010000007">
    <property type="protein sequence ID" value="KAK4498787.1"/>
    <property type="molecule type" value="Genomic_DNA"/>
</dbReference>
<reference evidence="2 3" key="1">
    <citation type="journal article" date="2023" name="G3 (Bethesda)">
        <title>A chromosome-level genome assembly of Zasmidium syzygii isolated from banana leaves.</title>
        <authorList>
            <person name="van Westerhoven A.C."/>
            <person name="Mehrabi R."/>
            <person name="Talebi R."/>
            <person name="Steentjes M.B.F."/>
            <person name="Corcolon B."/>
            <person name="Chong P.A."/>
            <person name="Kema G.H.J."/>
            <person name="Seidl M.F."/>
        </authorList>
    </citation>
    <scope>NUCLEOTIDE SEQUENCE [LARGE SCALE GENOMIC DNA]</scope>
    <source>
        <strain evidence="2 3">P124</strain>
    </source>
</reference>
<dbReference type="Proteomes" id="UP001305779">
    <property type="component" value="Unassembled WGS sequence"/>
</dbReference>
<sequence length="240" mass="27198">MDEAMDVDMDAMLDGFQKLQPGGNDPDFTIASESGREWKVHKAVLLVHSNVLYEMSTSNDYAECRLGCTVIKIFEDRCIDALVNYLYNPLPCVSEYISAHNAAHLGSESSINEHRTFLIDTFNLGDMYNVAGLKQWALDRMKDWLHALPDISCVEKVVDMCFPIPNVPDEMWQAIFDVGQTLAMRDMGYGIEEDDRLYGKHPSLDVLLANRIAKDNPIIIDDDEDDVEILLERLHLRGQA</sequence>
<dbReference type="PROSITE" id="PS50097">
    <property type="entry name" value="BTB"/>
    <property type="match status" value="1"/>
</dbReference>
<dbReference type="SUPFAM" id="SSF54695">
    <property type="entry name" value="POZ domain"/>
    <property type="match status" value="1"/>
</dbReference>
<organism evidence="2 3">
    <name type="scientific">Zasmidium cellare</name>
    <name type="common">Wine cellar mold</name>
    <name type="synonym">Racodium cellare</name>
    <dbReference type="NCBI Taxonomy" id="395010"/>
    <lineage>
        <taxon>Eukaryota</taxon>
        <taxon>Fungi</taxon>
        <taxon>Dikarya</taxon>
        <taxon>Ascomycota</taxon>
        <taxon>Pezizomycotina</taxon>
        <taxon>Dothideomycetes</taxon>
        <taxon>Dothideomycetidae</taxon>
        <taxon>Mycosphaerellales</taxon>
        <taxon>Mycosphaerellaceae</taxon>
        <taxon>Zasmidium</taxon>
    </lineage>
</organism>
<protein>
    <recommendedName>
        <fullName evidence="1">BTB domain-containing protein</fullName>
    </recommendedName>
</protein>
<keyword evidence="3" id="KW-1185">Reference proteome</keyword>
<gene>
    <name evidence="2" type="ORF">PRZ48_009297</name>
</gene>
<evidence type="ECO:0000259" key="1">
    <source>
        <dbReference type="PROSITE" id="PS50097"/>
    </source>
</evidence>
<comment type="caution">
    <text evidence="2">The sequence shown here is derived from an EMBL/GenBank/DDBJ whole genome shotgun (WGS) entry which is preliminary data.</text>
</comment>
<accession>A0ABR0EBB6</accession>
<evidence type="ECO:0000313" key="3">
    <source>
        <dbReference type="Proteomes" id="UP001305779"/>
    </source>
</evidence>
<name>A0ABR0EBB6_ZASCE</name>
<dbReference type="Pfam" id="PF00651">
    <property type="entry name" value="BTB"/>
    <property type="match status" value="1"/>
</dbReference>
<dbReference type="CDD" id="cd18186">
    <property type="entry name" value="BTB_POZ_ZBTB_KLHL-like"/>
    <property type="match status" value="1"/>
</dbReference>
<evidence type="ECO:0000313" key="2">
    <source>
        <dbReference type="EMBL" id="KAK4498787.1"/>
    </source>
</evidence>